<dbReference type="Proteomes" id="UP001066276">
    <property type="component" value="Chromosome 4_1"/>
</dbReference>
<evidence type="ECO:0000313" key="3">
    <source>
        <dbReference type="Proteomes" id="UP001066276"/>
    </source>
</evidence>
<protein>
    <submittedName>
        <fullName evidence="2">Uncharacterized protein</fullName>
    </submittedName>
</protein>
<reference evidence="2" key="1">
    <citation type="journal article" date="2022" name="bioRxiv">
        <title>Sequencing and chromosome-scale assembly of the giantPleurodeles waltlgenome.</title>
        <authorList>
            <person name="Brown T."/>
            <person name="Elewa A."/>
            <person name="Iarovenko S."/>
            <person name="Subramanian E."/>
            <person name="Araus A.J."/>
            <person name="Petzold A."/>
            <person name="Susuki M."/>
            <person name="Suzuki K.-i.T."/>
            <person name="Hayashi T."/>
            <person name="Toyoda A."/>
            <person name="Oliveira C."/>
            <person name="Osipova E."/>
            <person name="Leigh N.D."/>
            <person name="Simon A."/>
            <person name="Yun M.H."/>
        </authorList>
    </citation>
    <scope>NUCLEOTIDE SEQUENCE</scope>
    <source>
        <strain evidence="2">20211129_DDA</strain>
        <tissue evidence="2">Liver</tissue>
    </source>
</reference>
<comment type="caution">
    <text evidence="2">The sequence shown here is derived from an EMBL/GenBank/DDBJ whole genome shotgun (WGS) entry which is preliminary data.</text>
</comment>
<name>A0AAV7T1J9_PLEWA</name>
<feature type="compositionally biased region" description="Polar residues" evidence="1">
    <location>
        <begin position="12"/>
        <end position="22"/>
    </location>
</feature>
<feature type="region of interest" description="Disordered" evidence="1">
    <location>
        <begin position="118"/>
        <end position="170"/>
    </location>
</feature>
<keyword evidence="3" id="KW-1185">Reference proteome</keyword>
<sequence length="224" mass="23817">MARRVSIKWPRTGNNQGTNPSRNRGGLQDQGEIRAKSRWEPAKRRRVSRSSGKKWGPVGGWRGGPETCSAGQTGDPTPRVRLGPALRVKGAASWEAGTSVVVRERVVGENSGRAAICPAPGVGGTGRTKVAARAMSPKRRRPESGSARRSAPNSSRRAGGSSRKTLSGLESEMVDGQLLPGCSGRIGSGAMETQAWVGLKGRFQQLSPACWRLFFVIGSSQART</sequence>
<evidence type="ECO:0000313" key="2">
    <source>
        <dbReference type="EMBL" id="KAJ1170374.1"/>
    </source>
</evidence>
<feature type="compositionally biased region" description="Low complexity" evidence="1">
    <location>
        <begin position="144"/>
        <end position="163"/>
    </location>
</feature>
<evidence type="ECO:0000256" key="1">
    <source>
        <dbReference type="SAM" id="MobiDB-lite"/>
    </source>
</evidence>
<gene>
    <name evidence="2" type="ORF">NDU88_002251</name>
</gene>
<feature type="compositionally biased region" description="Basic and acidic residues" evidence="1">
    <location>
        <begin position="31"/>
        <end position="42"/>
    </location>
</feature>
<dbReference type="EMBL" id="JANPWB010000007">
    <property type="protein sequence ID" value="KAJ1170374.1"/>
    <property type="molecule type" value="Genomic_DNA"/>
</dbReference>
<proteinExistence type="predicted"/>
<feature type="region of interest" description="Disordered" evidence="1">
    <location>
        <begin position="1"/>
        <end position="80"/>
    </location>
</feature>
<dbReference type="AlphaFoldDB" id="A0AAV7T1J9"/>
<accession>A0AAV7T1J9</accession>
<organism evidence="2 3">
    <name type="scientific">Pleurodeles waltl</name>
    <name type="common">Iberian ribbed newt</name>
    <dbReference type="NCBI Taxonomy" id="8319"/>
    <lineage>
        <taxon>Eukaryota</taxon>
        <taxon>Metazoa</taxon>
        <taxon>Chordata</taxon>
        <taxon>Craniata</taxon>
        <taxon>Vertebrata</taxon>
        <taxon>Euteleostomi</taxon>
        <taxon>Amphibia</taxon>
        <taxon>Batrachia</taxon>
        <taxon>Caudata</taxon>
        <taxon>Salamandroidea</taxon>
        <taxon>Salamandridae</taxon>
        <taxon>Pleurodelinae</taxon>
        <taxon>Pleurodeles</taxon>
    </lineage>
</organism>
<feature type="compositionally biased region" description="Basic residues" evidence="1">
    <location>
        <begin position="43"/>
        <end position="52"/>
    </location>
</feature>